<keyword evidence="6 9" id="KW-1133">Transmembrane helix</keyword>
<feature type="domain" description="Tripartite ATP-independent periplasmic transporters DctQ component" evidence="10">
    <location>
        <begin position="44"/>
        <end position="171"/>
    </location>
</feature>
<keyword evidence="3" id="KW-1003">Cell membrane</keyword>
<keyword evidence="5 9" id="KW-0812">Transmembrane</keyword>
<sequence length="202" mass="21636">MSGAVASAEPVVARSRALRRLDALLQGVSRLLMLVCMLALVGAALVLSYSVFARHVLKLATDWQDEAAVFMLVGATFVSAAHVQHLRGHIGIEAITTLLSPRVNRVRRWVVDIFTLAFCGFFAWKSWTLFWEAYVDGQTSSSTWGPPLSIPYGLMAFGMTLLSVQLLLQVAIGACEMKAGVAGHSGNAEAGGHTPDRTGGHA</sequence>
<evidence type="ECO:0000256" key="8">
    <source>
        <dbReference type="ARBA" id="ARBA00038436"/>
    </source>
</evidence>
<keyword evidence="4 9" id="KW-0997">Cell inner membrane</keyword>
<dbReference type="GO" id="GO:0022857">
    <property type="term" value="F:transmembrane transporter activity"/>
    <property type="evidence" value="ECO:0007669"/>
    <property type="project" value="UniProtKB-UniRule"/>
</dbReference>
<evidence type="ECO:0000256" key="3">
    <source>
        <dbReference type="ARBA" id="ARBA00022475"/>
    </source>
</evidence>
<accession>A0A5E5A9P5</accession>
<dbReference type="PANTHER" id="PTHR35011">
    <property type="entry name" value="2,3-DIKETO-L-GULONATE TRAP TRANSPORTER SMALL PERMEASE PROTEIN YIAM"/>
    <property type="match status" value="1"/>
</dbReference>
<evidence type="ECO:0000313" key="11">
    <source>
        <dbReference type="EMBL" id="VVE69572.1"/>
    </source>
</evidence>
<reference evidence="11 12" key="1">
    <citation type="submission" date="2019-08" db="EMBL/GenBank/DDBJ databases">
        <authorList>
            <person name="Peeters C."/>
        </authorList>
    </citation>
    <scope>NUCLEOTIDE SEQUENCE [LARGE SCALE GENOMIC DNA]</scope>
    <source>
        <strain evidence="11 12">LMG 31118</strain>
    </source>
</reference>
<comment type="subunit">
    <text evidence="9">The complex comprises the extracytoplasmic solute receptor protein and the two transmembrane proteins.</text>
</comment>
<keyword evidence="2 9" id="KW-0813">Transport</keyword>
<feature type="transmembrane region" description="Helical" evidence="9">
    <location>
        <begin position="150"/>
        <end position="168"/>
    </location>
</feature>
<evidence type="ECO:0000256" key="5">
    <source>
        <dbReference type="ARBA" id="ARBA00022692"/>
    </source>
</evidence>
<feature type="transmembrane region" description="Helical" evidence="9">
    <location>
        <begin position="109"/>
        <end position="130"/>
    </location>
</feature>
<gene>
    <name evidence="11" type="ORF">PCA31118_03263</name>
</gene>
<organism evidence="11 12">
    <name type="scientific">Pandoraea captiosa</name>
    <dbReference type="NCBI Taxonomy" id="2508302"/>
    <lineage>
        <taxon>Bacteria</taxon>
        <taxon>Pseudomonadati</taxon>
        <taxon>Pseudomonadota</taxon>
        <taxon>Betaproteobacteria</taxon>
        <taxon>Burkholderiales</taxon>
        <taxon>Burkholderiaceae</taxon>
        <taxon>Pandoraea</taxon>
    </lineage>
</organism>
<dbReference type="AlphaFoldDB" id="A0A5E5A9P5"/>
<dbReference type="InterPro" id="IPR007387">
    <property type="entry name" value="TRAP_DctQ"/>
</dbReference>
<evidence type="ECO:0000256" key="9">
    <source>
        <dbReference type="RuleBase" id="RU369079"/>
    </source>
</evidence>
<comment type="function">
    <text evidence="9">Part of the tripartite ATP-independent periplasmic (TRAP) transport system.</text>
</comment>
<dbReference type="InterPro" id="IPR055348">
    <property type="entry name" value="DctQ"/>
</dbReference>
<dbReference type="RefSeq" id="WP_150626143.1">
    <property type="nucleotide sequence ID" value="NZ_CABPSQ010000005.1"/>
</dbReference>
<evidence type="ECO:0000313" key="12">
    <source>
        <dbReference type="Proteomes" id="UP000414136"/>
    </source>
</evidence>
<proteinExistence type="inferred from homology"/>
<keyword evidence="12" id="KW-1185">Reference proteome</keyword>
<dbReference type="Pfam" id="PF04290">
    <property type="entry name" value="DctQ"/>
    <property type="match status" value="1"/>
</dbReference>
<comment type="subcellular location">
    <subcellularLocation>
        <location evidence="1 9">Cell inner membrane</location>
        <topology evidence="1 9">Multi-pass membrane protein</topology>
    </subcellularLocation>
</comment>
<feature type="transmembrane region" description="Helical" evidence="9">
    <location>
        <begin position="31"/>
        <end position="52"/>
    </location>
</feature>
<evidence type="ECO:0000256" key="4">
    <source>
        <dbReference type="ARBA" id="ARBA00022519"/>
    </source>
</evidence>
<evidence type="ECO:0000256" key="2">
    <source>
        <dbReference type="ARBA" id="ARBA00022448"/>
    </source>
</evidence>
<evidence type="ECO:0000256" key="6">
    <source>
        <dbReference type="ARBA" id="ARBA00022989"/>
    </source>
</evidence>
<comment type="similarity">
    <text evidence="8 9">Belongs to the TRAP transporter small permease family.</text>
</comment>
<protein>
    <recommendedName>
        <fullName evidence="9">TRAP transporter small permease protein</fullName>
    </recommendedName>
</protein>
<name>A0A5E5A9P5_9BURK</name>
<dbReference type="EMBL" id="CABPSQ010000005">
    <property type="protein sequence ID" value="VVE69572.1"/>
    <property type="molecule type" value="Genomic_DNA"/>
</dbReference>
<dbReference type="GO" id="GO:0015740">
    <property type="term" value="P:C4-dicarboxylate transport"/>
    <property type="evidence" value="ECO:0007669"/>
    <property type="project" value="TreeGrafter"/>
</dbReference>
<comment type="caution">
    <text evidence="9">Lacks conserved residue(s) required for the propagation of feature annotation.</text>
</comment>
<keyword evidence="7 9" id="KW-0472">Membrane</keyword>
<dbReference type="Proteomes" id="UP000414136">
    <property type="component" value="Unassembled WGS sequence"/>
</dbReference>
<evidence type="ECO:0000259" key="10">
    <source>
        <dbReference type="Pfam" id="PF04290"/>
    </source>
</evidence>
<evidence type="ECO:0000256" key="7">
    <source>
        <dbReference type="ARBA" id="ARBA00023136"/>
    </source>
</evidence>
<evidence type="ECO:0000256" key="1">
    <source>
        <dbReference type="ARBA" id="ARBA00004429"/>
    </source>
</evidence>
<dbReference type="GO" id="GO:0005886">
    <property type="term" value="C:plasma membrane"/>
    <property type="evidence" value="ECO:0007669"/>
    <property type="project" value="UniProtKB-SubCell"/>
</dbReference>
<dbReference type="OrthoDB" id="9179153at2"/>
<dbReference type="PANTHER" id="PTHR35011:SF10">
    <property type="entry name" value="TRAP TRANSPORTER SMALL PERMEASE PROTEIN"/>
    <property type="match status" value="1"/>
</dbReference>